<reference evidence="1 3" key="1">
    <citation type="journal article" date="2011" name="Nature">
        <title>The Medicago genome provides insight into the evolution of rhizobial symbioses.</title>
        <authorList>
            <person name="Young N.D."/>
            <person name="Debelle F."/>
            <person name="Oldroyd G.E."/>
            <person name="Geurts R."/>
            <person name="Cannon S.B."/>
            <person name="Udvardi M.K."/>
            <person name="Benedito V.A."/>
            <person name="Mayer K.F."/>
            <person name="Gouzy J."/>
            <person name="Schoof H."/>
            <person name="Van de Peer Y."/>
            <person name="Proost S."/>
            <person name="Cook D.R."/>
            <person name="Meyers B.C."/>
            <person name="Spannagl M."/>
            <person name="Cheung F."/>
            <person name="De Mita S."/>
            <person name="Krishnakumar V."/>
            <person name="Gundlach H."/>
            <person name="Zhou S."/>
            <person name="Mudge J."/>
            <person name="Bharti A.K."/>
            <person name="Murray J.D."/>
            <person name="Naoumkina M.A."/>
            <person name="Rosen B."/>
            <person name="Silverstein K.A."/>
            <person name="Tang H."/>
            <person name="Rombauts S."/>
            <person name="Zhao P.X."/>
            <person name="Zhou P."/>
            <person name="Barbe V."/>
            <person name="Bardou P."/>
            <person name="Bechner M."/>
            <person name="Bellec A."/>
            <person name="Berger A."/>
            <person name="Berges H."/>
            <person name="Bidwell S."/>
            <person name="Bisseling T."/>
            <person name="Choisne N."/>
            <person name="Couloux A."/>
            <person name="Denny R."/>
            <person name="Deshpande S."/>
            <person name="Dai X."/>
            <person name="Doyle J.J."/>
            <person name="Dudez A.M."/>
            <person name="Farmer A.D."/>
            <person name="Fouteau S."/>
            <person name="Franken C."/>
            <person name="Gibelin C."/>
            <person name="Gish J."/>
            <person name="Goldstein S."/>
            <person name="Gonzalez A.J."/>
            <person name="Green P.J."/>
            <person name="Hallab A."/>
            <person name="Hartog M."/>
            <person name="Hua A."/>
            <person name="Humphray S.J."/>
            <person name="Jeong D.H."/>
            <person name="Jing Y."/>
            <person name="Jocker A."/>
            <person name="Kenton S.M."/>
            <person name="Kim D.J."/>
            <person name="Klee K."/>
            <person name="Lai H."/>
            <person name="Lang C."/>
            <person name="Lin S."/>
            <person name="Macmil S.L."/>
            <person name="Magdelenat G."/>
            <person name="Matthews L."/>
            <person name="McCorrison J."/>
            <person name="Monaghan E.L."/>
            <person name="Mun J.H."/>
            <person name="Najar F.Z."/>
            <person name="Nicholson C."/>
            <person name="Noirot C."/>
            <person name="O'Bleness M."/>
            <person name="Paule C.R."/>
            <person name="Poulain J."/>
            <person name="Prion F."/>
            <person name="Qin B."/>
            <person name="Qu C."/>
            <person name="Retzel E.F."/>
            <person name="Riddle C."/>
            <person name="Sallet E."/>
            <person name="Samain S."/>
            <person name="Samson N."/>
            <person name="Sanders I."/>
            <person name="Saurat O."/>
            <person name="Scarpelli C."/>
            <person name="Schiex T."/>
            <person name="Segurens B."/>
            <person name="Severin A.J."/>
            <person name="Sherrier D.J."/>
            <person name="Shi R."/>
            <person name="Sims S."/>
            <person name="Singer S.R."/>
            <person name="Sinharoy S."/>
            <person name="Sterck L."/>
            <person name="Viollet A."/>
            <person name="Wang B.B."/>
            <person name="Wang K."/>
            <person name="Wang M."/>
            <person name="Wang X."/>
            <person name="Warfsmann J."/>
            <person name="Weissenbach J."/>
            <person name="White D.D."/>
            <person name="White J.D."/>
            <person name="Wiley G.B."/>
            <person name="Wincker P."/>
            <person name="Xing Y."/>
            <person name="Yang L."/>
            <person name="Yao Z."/>
            <person name="Ying F."/>
            <person name="Zhai J."/>
            <person name="Zhou L."/>
            <person name="Zuber A."/>
            <person name="Denarie J."/>
            <person name="Dixon R.A."/>
            <person name="May G.D."/>
            <person name="Schwartz D.C."/>
            <person name="Rogers J."/>
            <person name="Quetier F."/>
            <person name="Town C.D."/>
            <person name="Roe B.A."/>
        </authorList>
    </citation>
    <scope>NUCLEOTIDE SEQUENCE [LARGE SCALE GENOMIC DNA]</scope>
    <source>
        <strain evidence="1">A17</strain>
        <strain evidence="2 3">cv. Jemalong A17</strain>
    </source>
</reference>
<name>A0A072V7L4_MEDTR</name>
<dbReference type="AlphaFoldDB" id="A0A072V7L4"/>
<sequence>MASRFLNVPTTYCAISSPRRYSLSLKSNNNKTKNQTTKSKLISDNFPMYHSCEYPCKNPTKEEDPSEAEDFEEFSYEADSKEKTNMSNEGSFQQLVQLLTKLKVEMPIVELLEHNPCCLKLLQTLVKIKEQSTNVEWVSLTRDCNAITKAETPVKLEDPGCFNILVSIINETLCDLGASINLMSLATLKKIKGLRMEPTKSMIGISGGTMTEPERVMKNVQVHVEKFIGRPKNQQSTIPDTNLTPSCGQNLFF</sequence>
<accession>A0A072V7L4</accession>
<evidence type="ECO:0000313" key="2">
    <source>
        <dbReference type="EnsemblPlants" id="KEH37626"/>
    </source>
</evidence>
<reference evidence="2" key="3">
    <citation type="submission" date="2015-04" db="UniProtKB">
        <authorList>
            <consortium name="EnsemblPlants"/>
        </authorList>
    </citation>
    <scope>IDENTIFICATION</scope>
    <source>
        <strain evidence="2">cv. Jemalong A17</strain>
    </source>
</reference>
<evidence type="ECO:0000313" key="3">
    <source>
        <dbReference type="Proteomes" id="UP000002051"/>
    </source>
</evidence>
<dbReference type="EMBL" id="CM001218">
    <property type="protein sequence ID" value="KEH37626.1"/>
    <property type="molecule type" value="Genomic_DNA"/>
</dbReference>
<gene>
    <name evidence="1" type="ordered locus">MTR_2g043470</name>
</gene>
<protein>
    <submittedName>
        <fullName evidence="1 2">Uncharacterized protein</fullName>
    </submittedName>
</protein>
<dbReference type="PANTHER" id="PTHR33067">
    <property type="entry name" value="RNA-DIRECTED DNA POLYMERASE-RELATED"/>
    <property type="match status" value="1"/>
</dbReference>
<dbReference type="EnsemblPlants" id="KEH37626">
    <property type="protein sequence ID" value="KEH37626"/>
    <property type="gene ID" value="MTR_2g043470"/>
</dbReference>
<organism evidence="1 3">
    <name type="scientific">Medicago truncatula</name>
    <name type="common">Barrel medic</name>
    <name type="synonym">Medicago tribuloides</name>
    <dbReference type="NCBI Taxonomy" id="3880"/>
    <lineage>
        <taxon>Eukaryota</taxon>
        <taxon>Viridiplantae</taxon>
        <taxon>Streptophyta</taxon>
        <taxon>Embryophyta</taxon>
        <taxon>Tracheophyta</taxon>
        <taxon>Spermatophyta</taxon>
        <taxon>Magnoliopsida</taxon>
        <taxon>eudicotyledons</taxon>
        <taxon>Gunneridae</taxon>
        <taxon>Pentapetalae</taxon>
        <taxon>rosids</taxon>
        <taxon>fabids</taxon>
        <taxon>Fabales</taxon>
        <taxon>Fabaceae</taxon>
        <taxon>Papilionoideae</taxon>
        <taxon>50 kb inversion clade</taxon>
        <taxon>NPAAA clade</taxon>
        <taxon>Hologalegina</taxon>
        <taxon>IRL clade</taxon>
        <taxon>Trifolieae</taxon>
        <taxon>Medicago</taxon>
    </lineage>
</organism>
<evidence type="ECO:0000313" key="1">
    <source>
        <dbReference type="EMBL" id="KEH37626.1"/>
    </source>
</evidence>
<reference evidence="1 3" key="2">
    <citation type="journal article" date="2014" name="BMC Genomics">
        <title>An improved genome release (version Mt4.0) for the model legume Medicago truncatula.</title>
        <authorList>
            <person name="Tang H."/>
            <person name="Krishnakumar V."/>
            <person name="Bidwell S."/>
            <person name="Rosen B."/>
            <person name="Chan A."/>
            <person name="Zhou S."/>
            <person name="Gentzbittel L."/>
            <person name="Childs K.L."/>
            <person name="Yandell M."/>
            <person name="Gundlach H."/>
            <person name="Mayer K.F."/>
            <person name="Schwartz D.C."/>
            <person name="Town C.D."/>
        </authorList>
    </citation>
    <scope>GENOME REANNOTATION</scope>
    <source>
        <strain evidence="1">A17</strain>
        <strain evidence="2 3">cv. Jemalong A17</strain>
    </source>
</reference>
<keyword evidence="3" id="KW-1185">Reference proteome</keyword>
<dbReference type="HOGENOM" id="CLU_1099908_0_0_1"/>
<proteinExistence type="predicted"/>
<dbReference type="PANTHER" id="PTHR33067:SF9">
    <property type="entry name" value="RNA-DIRECTED DNA POLYMERASE"/>
    <property type="match status" value="1"/>
</dbReference>
<dbReference type="Proteomes" id="UP000002051">
    <property type="component" value="Chromosome 2"/>
</dbReference>